<proteinExistence type="inferred from homology"/>
<gene>
    <name evidence="10" type="ORF">BJ987_000003</name>
</gene>
<dbReference type="Gene3D" id="6.10.250.660">
    <property type="match status" value="1"/>
</dbReference>
<dbReference type="EMBL" id="JAGGMR010000001">
    <property type="protein sequence ID" value="MBP2187102.1"/>
    <property type="molecule type" value="Genomic_DNA"/>
</dbReference>
<dbReference type="Proteomes" id="UP001519325">
    <property type="component" value="Unassembled WGS sequence"/>
</dbReference>
<keyword evidence="4" id="KW-0963">Cytoplasm</keyword>
<reference evidence="10 11" key="1">
    <citation type="submission" date="2021-03" db="EMBL/GenBank/DDBJ databases">
        <title>Sequencing the genomes of 1000 actinobacteria strains.</title>
        <authorList>
            <person name="Klenk H.-P."/>
        </authorList>
    </citation>
    <scope>NUCLEOTIDE SEQUENCE [LARGE SCALE GENOMIC DNA]</scope>
    <source>
        <strain evidence="10 11">DSM 45516</strain>
    </source>
</reference>
<comment type="similarity">
    <text evidence="2">Belongs to the DivIVA family.</text>
</comment>
<protein>
    <recommendedName>
        <fullName evidence="3">Cell wall synthesis protein Wag31</fullName>
    </recommendedName>
    <alternativeName>
        <fullName evidence="8">Antigen 84</fullName>
    </alternativeName>
</protein>
<evidence type="ECO:0000256" key="4">
    <source>
        <dbReference type="ARBA" id="ARBA00022490"/>
    </source>
</evidence>
<feature type="compositionally biased region" description="Polar residues" evidence="9">
    <location>
        <begin position="258"/>
        <end position="270"/>
    </location>
</feature>
<name>A0ABS4Q5Z3_9NOCA</name>
<dbReference type="PANTHER" id="PTHR35794">
    <property type="entry name" value="CELL DIVISION PROTEIN DIVIVA"/>
    <property type="match status" value="1"/>
</dbReference>
<evidence type="ECO:0000256" key="1">
    <source>
        <dbReference type="ARBA" id="ARBA00004496"/>
    </source>
</evidence>
<evidence type="ECO:0000256" key="8">
    <source>
        <dbReference type="ARBA" id="ARBA00031737"/>
    </source>
</evidence>
<accession>A0ABS4Q5Z3</accession>
<evidence type="ECO:0000256" key="2">
    <source>
        <dbReference type="ARBA" id="ARBA00009008"/>
    </source>
</evidence>
<evidence type="ECO:0000256" key="5">
    <source>
        <dbReference type="ARBA" id="ARBA00022618"/>
    </source>
</evidence>
<evidence type="ECO:0000256" key="3">
    <source>
        <dbReference type="ARBA" id="ARBA00018787"/>
    </source>
</evidence>
<dbReference type="InterPro" id="IPR007793">
    <property type="entry name" value="DivIVA_fam"/>
</dbReference>
<dbReference type="NCBIfam" id="TIGR03544">
    <property type="entry name" value="DivI1A_domain"/>
    <property type="match status" value="1"/>
</dbReference>
<evidence type="ECO:0000313" key="10">
    <source>
        <dbReference type="EMBL" id="MBP2187102.1"/>
    </source>
</evidence>
<dbReference type="RefSeq" id="WP_209883474.1">
    <property type="nucleotide sequence ID" value="NZ_JAGGMR010000001.1"/>
</dbReference>
<feature type="region of interest" description="Disordered" evidence="9">
    <location>
        <begin position="223"/>
        <end position="270"/>
    </location>
</feature>
<evidence type="ECO:0000256" key="7">
    <source>
        <dbReference type="ARBA" id="ARBA00023306"/>
    </source>
</evidence>
<keyword evidence="7" id="KW-0131">Cell cycle</keyword>
<sequence length="270" mass="29967">MALKPRDIEKAKFKRSALGRRGYDENDVEEFLERVAREVSRLNATNKRLSQQLEFSGEKSLLSDNDYLASRVADLERQLAMYKSSTPADTFTVEQLRSDLAAVRRENHQLREEAQHDLLGVNIRAVNMLSQAQLSAESTVAEAEVYARELVAAARQQYADILRQAQESAAQAADGIASLTNVPTGAPDPVPAEIEYIRTYAQIAQKQMHTIVEALFSEIDKLGEPKAPQQQNASRPVQAEISTPVEAVDKPAPVSYWSPAQLTSSDDFSH</sequence>
<dbReference type="PANTHER" id="PTHR35794:SF2">
    <property type="entry name" value="CELL DIVISION PROTEIN DIVIVA"/>
    <property type="match status" value="1"/>
</dbReference>
<keyword evidence="5" id="KW-0132">Cell division</keyword>
<organism evidence="10 11">
    <name type="scientific">Nocardia goodfellowii</name>
    <dbReference type="NCBI Taxonomy" id="882446"/>
    <lineage>
        <taxon>Bacteria</taxon>
        <taxon>Bacillati</taxon>
        <taxon>Actinomycetota</taxon>
        <taxon>Actinomycetes</taxon>
        <taxon>Mycobacteriales</taxon>
        <taxon>Nocardiaceae</taxon>
        <taxon>Nocardia</taxon>
    </lineage>
</organism>
<comment type="caution">
    <text evidence="10">The sequence shown here is derived from an EMBL/GenBank/DDBJ whole genome shotgun (WGS) entry which is preliminary data.</text>
</comment>
<comment type="subcellular location">
    <subcellularLocation>
        <location evidence="1">Cytoplasm</location>
    </subcellularLocation>
</comment>
<dbReference type="Pfam" id="PF05103">
    <property type="entry name" value="DivIVA"/>
    <property type="match status" value="1"/>
</dbReference>
<dbReference type="InterPro" id="IPR019933">
    <property type="entry name" value="DivIVA_domain"/>
</dbReference>
<keyword evidence="6" id="KW-0175">Coiled coil</keyword>
<evidence type="ECO:0000256" key="9">
    <source>
        <dbReference type="SAM" id="MobiDB-lite"/>
    </source>
</evidence>
<keyword evidence="11" id="KW-1185">Reference proteome</keyword>
<evidence type="ECO:0000256" key="6">
    <source>
        <dbReference type="ARBA" id="ARBA00023054"/>
    </source>
</evidence>
<evidence type="ECO:0000313" key="11">
    <source>
        <dbReference type="Proteomes" id="UP001519325"/>
    </source>
</evidence>